<sequence>MTRNDATCLSPAPSPPERIWKQDSDLSAIAALAYGSMSAHLGIRFIEIGPNFLRASMQVDHRTRQPFGRLHGGASCVLTEEIGSMASWLCLEDPAVEAAVGIQISANHLRGKQAGQVIATARPLHLGRSTHVWDVQIEDEEYRPICISRLTLAIIRRTSTEGITEICSQT</sequence>
<evidence type="ECO:0000259" key="3">
    <source>
        <dbReference type="Pfam" id="PF03061"/>
    </source>
</evidence>
<dbReference type="KEGG" id="aprs:BI364_09710"/>
<dbReference type="GO" id="GO:0061522">
    <property type="term" value="F:1,4-dihydroxy-2-naphthoyl-CoA thioesterase activity"/>
    <property type="evidence" value="ECO:0007669"/>
    <property type="project" value="TreeGrafter"/>
</dbReference>
<dbReference type="GO" id="GO:0005829">
    <property type="term" value="C:cytosol"/>
    <property type="evidence" value="ECO:0007669"/>
    <property type="project" value="TreeGrafter"/>
</dbReference>
<keyword evidence="2" id="KW-0378">Hydrolase</keyword>
<feature type="domain" description="Thioesterase" evidence="3">
    <location>
        <begin position="67"/>
        <end position="141"/>
    </location>
</feature>
<dbReference type="SUPFAM" id="SSF54637">
    <property type="entry name" value="Thioesterase/thiol ester dehydrase-isomerase"/>
    <property type="match status" value="1"/>
</dbReference>
<dbReference type="NCBIfam" id="TIGR00369">
    <property type="entry name" value="unchar_dom_1"/>
    <property type="match status" value="1"/>
</dbReference>
<dbReference type="PANTHER" id="PTHR43240:SF5">
    <property type="entry name" value="1,4-DIHYDROXY-2-NAPHTHOYL-COA THIOESTERASE 1"/>
    <property type="match status" value="1"/>
</dbReference>
<evidence type="ECO:0000313" key="5">
    <source>
        <dbReference type="Proteomes" id="UP000095401"/>
    </source>
</evidence>
<dbReference type="Gene3D" id="3.10.129.10">
    <property type="entry name" value="Hotdog Thioesterase"/>
    <property type="match status" value="1"/>
</dbReference>
<keyword evidence="5" id="KW-1185">Reference proteome</keyword>
<name>A0A1D8INZ2_9GAMM</name>
<dbReference type="CDD" id="cd03443">
    <property type="entry name" value="PaaI_thioesterase"/>
    <property type="match status" value="1"/>
</dbReference>
<dbReference type="InterPro" id="IPR003736">
    <property type="entry name" value="PAAI_dom"/>
</dbReference>
<dbReference type="EMBL" id="CP017415">
    <property type="protein sequence ID" value="AOU98193.1"/>
    <property type="molecule type" value="Genomic_DNA"/>
</dbReference>
<evidence type="ECO:0000256" key="2">
    <source>
        <dbReference type="ARBA" id="ARBA00022801"/>
    </source>
</evidence>
<dbReference type="Pfam" id="PF03061">
    <property type="entry name" value="4HBT"/>
    <property type="match status" value="1"/>
</dbReference>
<evidence type="ECO:0000256" key="1">
    <source>
        <dbReference type="ARBA" id="ARBA00008324"/>
    </source>
</evidence>
<proteinExistence type="inferred from homology"/>
<dbReference type="AlphaFoldDB" id="A0A1D8INZ2"/>
<evidence type="ECO:0000313" key="4">
    <source>
        <dbReference type="EMBL" id="AOU98193.1"/>
    </source>
</evidence>
<accession>A0A1D8INZ2</accession>
<comment type="similarity">
    <text evidence="1">Belongs to the thioesterase PaaI family.</text>
</comment>
<dbReference type="Proteomes" id="UP000095401">
    <property type="component" value="Chromosome"/>
</dbReference>
<organism evidence="4 5">
    <name type="scientific">Acidihalobacter yilgarnensis</name>
    <dbReference type="NCBI Taxonomy" id="2819280"/>
    <lineage>
        <taxon>Bacteria</taxon>
        <taxon>Pseudomonadati</taxon>
        <taxon>Pseudomonadota</taxon>
        <taxon>Gammaproteobacteria</taxon>
        <taxon>Chromatiales</taxon>
        <taxon>Ectothiorhodospiraceae</taxon>
        <taxon>Acidihalobacter</taxon>
    </lineage>
</organism>
<reference evidence="5" key="1">
    <citation type="submission" date="2016-09" db="EMBL/GenBank/DDBJ databases">
        <title>Acidihalobacter prosperus F5.</title>
        <authorList>
            <person name="Khaleque H.N."/>
            <person name="Ramsay J.P."/>
            <person name="Kaksonen A.H."/>
            <person name="Boxall N.J."/>
            <person name="Watkin E.L.J."/>
        </authorList>
    </citation>
    <scope>NUCLEOTIDE SEQUENCE [LARGE SCALE GENOMIC DNA]</scope>
    <source>
        <strain evidence="5">F5</strain>
    </source>
</reference>
<dbReference type="InterPro" id="IPR006683">
    <property type="entry name" value="Thioestr_dom"/>
</dbReference>
<dbReference type="PANTHER" id="PTHR43240">
    <property type="entry name" value="1,4-DIHYDROXY-2-NAPHTHOYL-COA THIOESTERASE 1"/>
    <property type="match status" value="1"/>
</dbReference>
<dbReference type="InterPro" id="IPR029069">
    <property type="entry name" value="HotDog_dom_sf"/>
</dbReference>
<protein>
    <recommendedName>
        <fullName evidence="3">Thioesterase domain-containing protein</fullName>
    </recommendedName>
</protein>
<gene>
    <name evidence="4" type="ORF">BI364_09710</name>
</gene>